<dbReference type="InParanoid" id="B9GTG9"/>
<sequence>MAFMLIEKTEDRIPDLDIVAIEPSVLQAQYNLIHLWLFRAISNAFDLDSVGFFLGRMLSTMKSGRSFYVGLVRFSLGRTCVSFVT</sequence>
<proteinExistence type="predicted"/>
<accession>B9GTG9</accession>
<gene>
    <name evidence="1" type="ORF">POPTR_002G222500</name>
</gene>
<organism evidence="1 2">
    <name type="scientific">Populus trichocarpa</name>
    <name type="common">Western balsam poplar</name>
    <name type="synonym">Populus balsamifera subsp. trichocarpa</name>
    <dbReference type="NCBI Taxonomy" id="3694"/>
    <lineage>
        <taxon>Eukaryota</taxon>
        <taxon>Viridiplantae</taxon>
        <taxon>Streptophyta</taxon>
        <taxon>Embryophyta</taxon>
        <taxon>Tracheophyta</taxon>
        <taxon>Spermatophyta</taxon>
        <taxon>Magnoliopsida</taxon>
        <taxon>eudicotyledons</taxon>
        <taxon>Gunneridae</taxon>
        <taxon>Pentapetalae</taxon>
        <taxon>rosids</taxon>
        <taxon>fabids</taxon>
        <taxon>Malpighiales</taxon>
        <taxon>Salicaceae</taxon>
        <taxon>Saliceae</taxon>
        <taxon>Populus</taxon>
    </lineage>
</organism>
<protein>
    <submittedName>
        <fullName evidence="1">Uncharacterized protein</fullName>
    </submittedName>
</protein>
<dbReference type="EMBL" id="CM009291">
    <property type="protein sequence ID" value="PNT51053.1"/>
    <property type="molecule type" value="Genomic_DNA"/>
</dbReference>
<evidence type="ECO:0000313" key="1">
    <source>
        <dbReference type="EMBL" id="PNT51053.1"/>
    </source>
</evidence>
<dbReference type="Proteomes" id="UP000006729">
    <property type="component" value="Chromosome 2"/>
</dbReference>
<dbReference type="AlphaFoldDB" id="B9GTG9"/>
<evidence type="ECO:0000313" key="2">
    <source>
        <dbReference type="Proteomes" id="UP000006729"/>
    </source>
</evidence>
<keyword evidence="2" id="KW-1185">Reference proteome</keyword>
<dbReference type="HOGENOM" id="CLU_2516853_0_0_1"/>
<name>B9GTG9_POPTR</name>
<reference evidence="1 2" key="1">
    <citation type="journal article" date="2006" name="Science">
        <title>The genome of black cottonwood, Populus trichocarpa (Torr. &amp; Gray).</title>
        <authorList>
            <person name="Tuskan G.A."/>
            <person name="Difazio S."/>
            <person name="Jansson S."/>
            <person name="Bohlmann J."/>
            <person name="Grigoriev I."/>
            <person name="Hellsten U."/>
            <person name="Putnam N."/>
            <person name="Ralph S."/>
            <person name="Rombauts S."/>
            <person name="Salamov A."/>
            <person name="Schein J."/>
            <person name="Sterck L."/>
            <person name="Aerts A."/>
            <person name="Bhalerao R.R."/>
            <person name="Bhalerao R.P."/>
            <person name="Blaudez D."/>
            <person name="Boerjan W."/>
            <person name="Brun A."/>
            <person name="Brunner A."/>
            <person name="Busov V."/>
            <person name="Campbell M."/>
            <person name="Carlson J."/>
            <person name="Chalot M."/>
            <person name="Chapman J."/>
            <person name="Chen G.L."/>
            <person name="Cooper D."/>
            <person name="Coutinho P.M."/>
            <person name="Couturier J."/>
            <person name="Covert S."/>
            <person name="Cronk Q."/>
            <person name="Cunningham R."/>
            <person name="Davis J."/>
            <person name="Degroeve S."/>
            <person name="Dejardin A."/>
            <person name="Depamphilis C."/>
            <person name="Detter J."/>
            <person name="Dirks B."/>
            <person name="Dubchak I."/>
            <person name="Duplessis S."/>
            <person name="Ehlting J."/>
            <person name="Ellis B."/>
            <person name="Gendler K."/>
            <person name="Goodstein D."/>
            <person name="Gribskov M."/>
            <person name="Grimwood J."/>
            <person name="Groover A."/>
            <person name="Gunter L."/>
            <person name="Hamberger B."/>
            <person name="Heinze B."/>
            <person name="Helariutta Y."/>
            <person name="Henrissat B."/>
            <person name="Holligan D."/>
            <person name="Holt R."/>
            <person name="Huang W."/>
            <person name="Islam-Faridi N."/>
            <person name="Jones S."/>
            <person name="Jones-Rhoades M."/>
            <person name="Jorgensen R."/>
            <person name="Joshi C."/>
            <person name="Kangasjarvi J."/>
            <person name="Karlsson J."/>
            <person name="Kelleher C."/>
            <person name="Kirkpatrick R."/>
            <person name="Kirst M."/>
            <person name="Kohler A."/>
            <person name="Kalluri U."/>
            <person name="Larimer F."/>
            <person name="Leebens-Mack J."/>
            <person name="Leple J.C."/>
            <person name="Locascio P."/>
            <person name="Lou Y."/>
            <person name="Lucas S."/>
            <person name="Martin F."/>
            <person name="Montanini B."/>
            <person name="Napoli C."/>
            <person name="Nelson D.R."/>
            <person name="Nelson C."/>
            <person name="Nieminen K."/>
            <person name="Nilsson O."/>
            <person name="Pereda V."/>
            <person name="Peter G."/>
            <person name="Philippe R."/>
            <person name="Pilate G."/>
            <person name="Poliakov A."/>
            <person name="Razumovskaya J."/>
            <person name="Richardson P."/>
            <person name="Rinaldi C."/>
            <person name="Ritland K."/>
            <person name="Rouze P."/>
            <person name="Ryaboy D."/>
            <person name="Schmutz J."/>
            <person name="Schrader J."/>
            <person name="Segerman B."/>
            <person name="Shin H."/>
            <person name="Siddiqui A."/>
            <person name="Sterky F."/>
            <person name="Terry A."/>
            <person name="Tsai C.J."/>
            <person name="Uberbacher E."/>
            <person name="Unneberg P."/>
            <person name="Vahala J."/>
            <person name="Wall K."/>
            <person name="Wessler S."/>
            <person name="Yang G."/>
            <person name="Yin T."/>
            <person name="Douglas C."/>
            <person name="Marra M."/>
            <person name="Sandberg G."/>
            <person name="Van de Peer Y."/>
            <person name="Rokhsar D."/>
        </authorList>
    </citation>
    <scope>NUCLEOTIDE SEQUENCE [LARGE SCALE GENOMIC DNA]</scope>
    <source>
        <strain evidence="2">cv. Nisqually</strain>
    </source>
</reference>